<dbReference type="Pfam" id="PF09669">
    <property type="entry name" value="Phage_pRha"/>
    <property type="match status" value="1"/>
</dbReference>
<sequence>MSDIESINHDLVFEGSDGEPFTTSLVIAAETGNQHQNVVELIRDNLADLNEVGIVRFETGKLSEGRGRPTTYVELNEPAAALVMTYLRNSAAVKDFKKRLVAGFYAMRKLLTQRVASPLQGGELVAAALVEAHKMLDARDARIHQLEEKVTADAPKVAYIDQYVTDADCLLFSTVASTHNVKESWLRDLLITKGWIYSQTDSRWSNKENRKVERNRYSEKADKKRYFRRIPEHKAPRFRGSEVMHTLKITPAGAEAIARLIAREVAA</sequence>
<gene>
    <name evidence="3" type="ORF">AWB98_02400</name>
    <name evidence="2" type="ORF">BN970_03351</name>
</gene>
<reference evidence="3 5" key="2">
    <citation type="submission" date="2016-01" db="EMBL/GenBank/DDBJ databases">
        <title>The new phylogeny of the genus Mycobacterium.</title>
        <authorList>
            <person name="Tarcisio F."/>
            <person name="Conor M."/>
            <person name="Antonella G."/>
            <person name="Elisabetta G."/>
            <person name="Giulia F.S."/>
            <person name="Sara T."/>
            <person name="Anna F."/>
            <person name="Clotilde B."/>
            <person name="Roberto B."/>
            <person name="Veronica D.S."/>
            <person name="Fabio R."/>
            <person name="Monica P."/>
            <person name="Olivier J."/>
            <person name="Enrico T."/>
            <person name="Nicola S."/>
        </authorList>
    </citation>
    <scope>NUCLEOTIDE SEQUENCE [LARGE SCALE GENOMIC DNA]</scope>
    <source>
        <strain evidence="3 5">CCUG 50187</strain>
    </source>
</reference>
<name>A0A0U1DGJ8_9MYCO</name>
<dbReference type="Pfam" id="PF03374">
    <property type="entry name" value="ANT"/>
    <property type="match status" value="1"/>
</dbReference>
<accession>A0A0U1DGJ8</accession>
<protein>
    <submittedName>
        <fullName evidence="2">Phage antirepressor protein KilAC domain protein</fullName>
    </submittedName>
</protein>
<dbReference type="AlphaFoldDB" id="A0A0U1DGJ8"/>
<dbReference type="EMBL" id="CTEF01000002">
    <property type="protein sequence ID" value="CQD15889.1"/>
    <property type="molecule type" value="Genomic_DNA"/>
</dbReference>
<evidence type="ECO:0000313" key="2">
    <source>
        <dbReference type="EMBL" id="CQD15889.1"/>
    </source>
</evidence>
<evidence type="ECO:0000313" key="3">
    <source>
        <dbReference type="EMBL" id="ORV19753.1"/>
    </source>
</evidence>
<organism evidence="2 4">
    <name type="scientific">Mycolicibacterium conceptionense</name>
    <dbReference type="NCBI Taxonomy" id="451644"/>
    <lineage>
        <taxon>Bacteria</taxon>
        <taxon>Bacillati</taxon>
        <taxon>Actinomycetota</taxon>
        <taxon>Actinomycetes</taxon>
        <taxon>Mycobacteriales</taxon>
        <taxon>Mycobacteriaceae</taxon>
        <taxon>Mycolicibacterium</taxon>
    </lineage>
</organism>
<dbReference type="InterPro" id="IPR014054">
    <property type="entry name" value="Phage_regulatory_Rha"/>
</dbReference>
<evidence type="ECO:0000313" key="4">
    <source>
        <dbReference type="Proteomes" id="UP000182227"/>
    </source>
</evidence>
<dbReference type="GO" id="GO:0003677">
    <property type="term" value="F:DNA binding"/>
    <property type="evidence" value="ECO:0007669"/>
    <property type="project" value="InterPro"/>
</dbReference>
<proteinExistence type="predicted"/>
<feature type="domain" description="Antirepressor protein C-terminal" evidence="1">
    <location>
        <begin position="147"/>
        <end position="262"/>
    </location>
</feature>
<dbReference type="Proteomes" id="UP000193811">
    <property type="component" value="Unassembled WGS sequence"/>
</dbReference>
<evidence type="ECO:0000259" key="1">
    <source>
        <dbReference type="Pfam" id="PF03374"/>
    </source>
</evidence>
<dbReference type="Proteomes" id="UP000182227">
    <property type="component" value="Unassembled WGS sequence"/>
</dbReference>
<reference evidence="2 4" key="1">
    <citation type="submission" date="2015-03" db="EMBL/GenBank/DDBJ databases">
        <authorList>
            <person name="Murphy D."/>
        </authorList>
    </citation>
    <scope>NUCLEOTIDE SEQUENCE [LARGE SCALE GENOMIC DNA]</scope>
    <source>
        <strain evidence="2 4">D16</strain>
    </source>
</reference>
<evidence type="ECO:0000313" key="5">
    <source>
        <dbReference type="Proteomes" id="UP000193811"/>
    </source>
</evidence>
<dbReference type="InterPro" id="IPR005039">
    <property type="entry name" value="Ant_C"/>
</dbReference>
<keyword evidence="5" id="KW-1185">Reference proteome</keyword>
<dbReference type="EMBL" id="LQOP01000040">
    <property type="protein sequence ID" value="ORV19753.1"/>
    <property type="molecule type" value="Genomic_DNA"/>
</dbReference>